<organism evidence="1 2">
    <name type="scientific">Carboxylicivirga mesophila</name>
    <dbReference type="NCBI Taxonomy" id="1166478"/>
    <lineage>
        <taxon>Bacteria</taxon>
        <taxon>Pseudomonadati</taxon>
        <taxon>Bacteroidota</taxon>
        <taxon>Bacteroidia</taxon>
        <taxon>Marinilabiliales</taxon>
        <taxon>Marinilabiliaceae</taxon>
        <taxon>Carboxylicivirga</taxon>
    </lineage>
</organism>
<dbReference type="Proteomes" id="UP000721861">
    <property type="component" value="Unassembled WGS sequence"/>
</dbReference>
<dbReference type="EMBL" id="JAGUCN010000016">
    <property type="protein sequence ID" value="MBS2212542.1"/>
    <property type="molecule type" value="Genomic_DNA"/>
</dbReference>
<comment type="caution">
    <text evidence="1">The sequence shown here is derived from an EMBL/GenBank/DDBJ whole genome shotgun (WGS) entry which is preliminary data.</text>
</comment>
<protein>
    <submittedName>
        <fullName evidence="1">Uncharacterized protein</fullName>
    </submittedName>
</protein>
<sequence length="193" mass="22292">MKSTLLTLLILFFVVSINSQEIQKIRTNEIIALLESDKPLAHNVIINFNLFEIDSITGSQLLQLKKMDSDVIKNTKLANKLTEDLNKSRIESTDSSLYNALNPLVSPNRKYIQLENNYDSVFMIDPTNEDELNFYLSSYYGDNCTMLLLCHANRGYYKMYRAKSPLDGYGVIWQVELKEMNKLYIQQISIIKS</sequence>
<gene>
    <name evidence="1" type="ORF">KEM09_14085</name>
</gene>
<dbReference type="RefSeq" id="WP_212229253.1">
    <property type="nucleotide sequence ID" value="NZ_JAGUCN010000016.1"/>
</dbReference>
<reference evidence="1 2" key="1">
    <citation type="journal article" date="2014" name="Int. J. Syst. Evol. Microbiol.">
        <title>Carboxylicivirga gen. nov. in the family Marinilabiliaceae with two novel species, Carboxylicivirga mesophila sp. nov. and Carboxylicivirga taeanensis sp. nov., and reclassification of Cytophaga fermentans as Saccharicrinis fermentans gen. nov., comb. nov.</title>
        <authorList>
            <person name="Yang S.H."/>
            <person name="Seo H.S."/>
            <person name="Woo J.H."/>
            <person name="Oh H.M."/>
            <person name="Jang H."/>
            <person name="Lee J.H."/>
            <person name="Kim S.J."/>
            <person name="Kwon K.K."/>
        </authorList>
    </citation>
    <scope>NUCLEOTIDE SEQUENCE [LARGE SCALE GENOMIC DNA]</scope>
    <source>
        <strain evidence="1 2">JCM 18290</strain>
    </source>
</reference>
<keyword evidence="2" id="KW-1185">Reference proteome</keyword>
<evidence type="ECO:0000313" key="2">
    <source>
        <dbReference type="Proteomes" id="UP000721861"/>
    </source>
</evidence>
<proteinExistence type="predicted"/>
<accession>A0ABS5KCH6</accession>
<evidence type="ECO:0000313" key="1">
    <source>
        <dbReference type="EMBL" id="MBS2212542.1"/>
    </source>
</evidence>
<name>A0ABS5KCH6_9BACT</name>